<dbReference type="PANTHER" id="PTHR46631:SF4">
    <property type="entry name" value="OS06G0359400 PROTEIN"/>
    <property type="match status" value="1"/>
</dbReference>
<sequence length="161" mass="17171">MSEEGKKHHHHLHLHHHQQPEPTAPPPQYGTFQGEPGYPPPQPAIGFPQPVPPPGAVSASDTGPTYYTHGYQAVPVQGYAAVAEGRPVREPRRLCCGCGMGWCLFIIGFFLAGIPWYVGAIIMLCTIVDHREKPGYVACTIGAVLAAIATIIGATKGAGAW</sequence>
<name>A0A1D1YNP2_9ARAE</name>
<keyword evidence="2" id="KW-0472">Membrane</keyword>
<evidence type="ECO:0000313" key="3">
    <source>
        <dbReference type="EMBL" id="JAT56203.1"/>
    </source>
</evidence>
<keyword evidence="3" id="KW-0689">Ribosomal protein</keyword>
<keyword evidence="2" id="KW-0812">Transmembrane</keyword>
<dbReference type="InterPro" id="IPR044804">
    <property type="entry name" value="Ribosomal_eL20z-like"/>
</dbReference>
<dbReference type="EMBL" id="GDJX01011733">
    <property type="protein sequence ID" value="JAT56203.1"/>
    <property type="molecule type" value="Transcribed_RNA"/>
</dbReference>
<dbReference type="AlphaFoldDB" id="A0A1D1YNP2"/>
<dbReference type="GO" id="GO:0005840">
    <property type="term" value="C:ribosome"/>
    <property type="evidence" value="ECO:0007669"/>
    <property type="project" value="UniProtKB-KW"/>
</dbReference>
<accession>A0A1D1YNP2</accession>
<keyword evidence="2" id="KW-1133">Transmembrane helix</keyword>
<feature type="transmembrane region" description="Helical" evidence="2">
    <location>
        <begin position="99"/>
        <end position="124"/>
    </location>
</feature>
<reference evidence="3" key="1">
    <citation type="submission" date="2015-07" db="EMBL/GenBank/DDBJ databases">
        <title>Transcriptome Assembly of Anthurium amnicola.</title>
        <authorList>
            <person name="Suzuki J."/>
        </authorList>
    </citation>
    <scope>NUCLEOTIDE SEQUENCE</scope>
</reference>
<dbReference type="PANTHER" id="PTHR46631">
    <property type="entry name" value="60S RIBOSOMAL PROTEIN L18A-LIKE"/>
    <property type="match status" value="1"/>
</dbReference>
<feature type="compositionally biased region" description="Pro residues" evidence="1">
    <location>
        <begin position="37"/>
        <end position="55"/>
    </location>
</feature>
<feature type="transmembrane region" description="Helical" evidence="2">
    <location>
        <begin position="136"/>
        <end position="155"/>
    </location>
</feature>
<proteinExistence type="predicted"/>
<protein>
    <submittedName>
        <fullName evidence="3">60S ribosomal protein L18a-1</fullName>
    </submittedName>
</protein>
<evidence type="ECO:0000256" key="2">
    <source>
        <dbReference type="SAM" id="Phobius"/>
    </source>
</evidence>
<keyword evidence="3" id="KW-0687">Ribonucleoprotein</keyword>
<feature type="region of interest" description="Disordered" evidence="1">
    <location>
        <begin position="1"/>
        <end position="60"/>
    </location>
</feature>
<feature type="compositionally biased region" description="Basic residues" evidence="1">
    <location>
        <begin position="7"/>
        <end position="17"/>
    </location>
</feature>
<evidence type="ECO:0000256" key="1">
    <source>
        <dbReference type="SAM" id="MobiDB-lite"/>
    </source>
</evidence>
<gene>
    <name evidence="3" type="primary">RPL18AA_6</name>
    <name evidence="3" type="ORF">g.40411</name>
</gene>
<organism evidence="3">
    <name type="scientific">Anthurium amnicola</name>
    <dbReference type="NCBI Taxonomy" id="1678845"/>
    <lineage>
        <taxon>Eukaryota</taxon>
        <taxon>Viridiplantae</taxon>
        <taxon>Streptophyta</taxon>
        <taxon>Embryophyta</taxon>
        <taxon>Tracheophyta</taxon>
        <taxon>Spermatophyta</taxon>
        <taxon>Magnoliopsida</taxon>
        <taxon>Liliopsida</taxon>
        <taxon>Araceae</taxon>
        <taxon>Pothoideae</taxon>
        <taxon>Potheae</taxon>
        <taxon>Anthurium</taxon>
    </lineage>
</organism>